<sequence length="123" mass="13703">MASGPTVAAMLAPLTFFEERCTDKETLRRLIALAHDRSRRKEAHALFSEIRRKTLAAGKRNDQLALAQYAFEEICAKTLYNISGEPAPFDADSPFWVLPLALELGRMLGVTDISQISPLLTVR</sequence>
<organism evidence="1 2">
    <name type="scientific">Bradyrhizobium stylosanthis</name>
    <dbReference type="NCBI Taxonomy" id="1803665"/>
    <lineage>
        <taxon>Bacteria</taxon>
        <taxon>Pseudomonadati</taxon>
        <taxon>Pseudomonadota</taxon>
        <taxon>Alphaproteobacteria</taxon>
        <taxon>Hyphomicrobiales</taxon>
        <taxon>Nitrobacteraceae</taxon>
        <taxon>Bradyrhizobium</taxon>
    </lineage>
</organism>
<evidence type="ECO:0000313" key="1">
    <source>
        <dbReference type="EMBL" id="TWB07372.1"/>
    </source>
</evidence>
<reference evidence="1 2" key="1">
    <citation type="submission" date="2019-06" db="EMBL/GenBank/DDBJ databases">
        <title>Genomic Encyclopedia of Type Strains, Phase IV (KMG-V): Genome sequencing to study the core and pangenomes of soil and plant-associated prokaryotes.</title>
        <authorList>
            <person name="Whitman W."/>
        </authorList>
    </citation>
    <scope>NUCLEOTIDE SEQUENCE [LARGE SCALE GENOMIC DNA]</scope>
    <source>
        <strain evidence="1 2">BR 510</strain>
    </source>
</reference>
<gene>
    <name evidence="1" type="ORF">FBZ96_1011194</name>
</gene>
<proteinExistence type="predicted"/>
<evidence type="ECO:0000313" key="2">
    <source>
        <dbReference type="Proteomes" id="UP000319949"/>
    </source>
</evidence>
<dbReference type="OrthoDB" id="8447840at2"/>
<dbReference type="STRING" id="1803665.GCA_001641335_02745"/>
<accession>A0A560EDB5</accession>
<comment type="caution">
    <text evidence="1">The sequence shown here is derived from an EMBL/GenBank/DDBJ whole genome shotgun (WGS) entry which is preliminary data.</text>
</comment>
<name>A0A560EDB5_9BRAD</name>
<dbReference type="EMBL" id="VITK01000001">
    <property type="protein sequence ID" value="TWB07372.1"/>
    <property type="molecule type" value="Genomic_DNA"/>
</dbReference>
<dbReference type="AlphaFoldDB" id="A0A560EDB5"/>
<dbReference type="Proteomes" id="UP000319949">
    <property type="component" value="Unassembled WGS sequence"/>
</dbReference>
<dbReference type="RefSeq" id="WP_145657868.1">
    <property type="nucleotide sequence ID" value="NZ_LVEM01000002.1"/>
</dbReference>
<protein>
    <submittedName>
        <fullName evidence="1">Uncharacterized protein</fullName>
    </submittedName>
</protein>
<keyword evidence="2" id="KW-1185">Reference proteome</keyword>